<dbReference type="InterPro" id="IPR036691">
    <property type="entry name" value="Endo/exonu/phosph_ase_sf"/>
</dbReference>
<protein>
    <recommendedName>
        <fullName evidence="3">Endonuclease/exonuclease/phosphatase domain-containing protein</fullName>
    </recommendedName>
</protein>
<name>A0A8T0QZC5_PANVG</name>
<dbReference type="AlphaFoldDB" id="A0A8T0QZC5"/>
<sequence length="130" mass="14904">MKGFYWNSRGLSDLAKYRYILDAIRDLDFVAVMETGKQDMSRLNLNRLSGNADFIWHCLPPRGRSGSILLGINSTVLDLSVHYCGRGFFMKFHLRNRNDDFEWILMAVYGPAQDEFKSAFLSELGVILTS</sequence>
<comment type="caution">
    <text evidence="1">The sequence shown here is derived from an EMBL/GenBank/DDBJ whole genome shotgun (WGS) entry which is preliminary data.</text>
</comment>
<keyword evidence="2" id="KW-1185">Reference proteome</keyword>
<evidence type="ECO:0008006" key="3">
    <source>
        <dbReference type="Google" id="ProtNLM"/>
    </source>
</evidence>
<reference evidence="1" key="1">
    <citation type="submission" date="2020-05" db="EMBL/GenBank/DDBJ databases">
        <title>WGS assembly of Panicum virgatum.</title>
        <authorList>
            <person name="Lovell J.T."/>
            <person name="Jenkins J."/>
            <person name="Shu S."/>
            <person name="Juenger T.E."/>
            <person name="Schmutz J."/>
        </authorList>
    </citation>
    <scope>NUCLEOTIDE SEQUENCE</scope>
    <source>
        <strain evidence="1">AP13</strain>
    </source>
</reference>
<dbReference type="SUPFAM" id="SSF56219">
    <property type="entry name" value="DNase I-like"/>
    <property type="match status" value="1"/>
</dbReference>
<accession>A0A8T0QZC5</accession>
<evidence type="ECO:0000313" key="2">
    <source>
        <dbReference type="Proteomes" id="UP000823388"/>
    </source>
</evidence>
<dbReference type="Proteomes" id="UP000823388">
    <property type="component" value="Chromosome 6N"/>
</dbReference>
<dbReference type="EMBL" id="CM029048">
    <property type="protein sequence ID" value="KAG2578707.1"/>
    <property type="molecule type" value="Genomic_DNA"/>
</dbReference>
<proteinExistence type="predicted"/>
<organism evidence="1 2">
    <name type="scientific">Panicum virgatum</name>
    <name type="common">Blackwell switchgrass</name>
    <dbReference type="NCBI Taxonomy" id="38727"/>
    <lineage>
        <taxon>Eukaryota</taxon>
        <taxon>Viridiplantae</taxon>
        <taxon>Streptophyta</taxon>
        <taxon>Embryophyta</taxon>
        <taxon>Tracheophyta</taxon>
        <taxon>Spermatophyta</taxon>
        <taxon>Magnoliopsida</taxon>
        <taxon>Liliopsida</taxon>
        <taxon>Poales</taxon>
        <taxon>Poaceae</taxon>
        <taxon>PACMAD clade</taxon>
        <taxon>Panicoideae</taxon>
        <taxon>Panicodae</taxon>
        <taxon>Paniceae</taxon>
        <taxon>Panicinae</taxon>
        <taxon>Panicum</taxon>
        <taxon>Panicum sect. Hiantes</taxon>
    </lineage>
</organism>
<dbReference type="Gene3D" id="3.60.10.10">
    <property type="entry name" value="Endonuclease/exonuclease/phosphatase"/>
    <property type="match status" value="1"/>
</dbReference>
<gene>
    <name evidence="1" type="ORF">PVAP13_6NG119300</name>
</gene>
<evidence type="ECO:0000313" key="1">
    <source>
        <dbReference type="EMBL" id="KAG2578707.1"/>
    </source>
</evidence>